<name>A0A383EEP0_9ZZZZ</name>
<organism evidence="1">
    <name type="scientific">marine metagenome</name>
    <dbReference type="NCBI Taxonomy" id="408172"/>
    <lineage>
        <taxon>unclassified sequences</taxon>
        <taxon>metagenomes</taxon>
        <taxon>ecological metagenomes</taxon>
    </lineage>
</organism>
<proteinExistence type="predicted"/>
<gene>
    <name evidence="1" type="ORF">METZ01_LOCUS507938</name>
</gene>
<reference evidence="1" key="1">
    <citation type="submission" date="2018-05" db="EMBL/GenBank/DDBJ databases">
        <authorList>
            <person name="Lanie J.A."/>
            <person name="Ng W.-L."/>
            <person name="Kazmierczak K.M."/>
            <person name="Andrzejewski T.M."/>
            <person name="Davidsen T.M."/>
            <person name="Wayne K.J."/>
            <person name="Tettelin H."/>
            <person name="Glass J.I."/>
            <person name="Rusch D."/>
            <person name="Podicherti R."/>
            <person name="Tsui H.-C.T."/>
            <person name="Winkler M.E."/>
        </authorList>
    </citation>
    <scope>NUCLEOTIDE SEQUENCE</scope>
</reference>
<evidence type="ECO:0000313" key="1">
    <source>
        <dbReference type="EMBL" id="SVE55084.1"/>
    </source>
</evidence>
<dbReference type="AlphaFoldDB" id="A0A383EEP0"/>
<dbReference type="EMBL" id="UINC01225149">
    <property type="protein sequence ID" value="SVE55084.1"/>
    <property type="molecule type" value="Genomic_DNA"/>
</dbReference>
<sequence>MEVPSGVHMAVSPAPFFRQFYIPRETDWLFKSVTNLNSLRKLRGIDPAGYSEISHNYLSDVGAISATVRLLLTPYILQIQSKSGFQKLVQ</sequence>
<protein>
    <submittedName>
        <fullName evidence="1">Uncharacterized protein</fullName>
    </submittedName>
</protein>
<accession>A0A383EEP0</accession>